<comment type="caution">
    <text evidence="2">The sequence shown here is derived from an EMBL/GenBank/DDBJ whole genome shotgun (WGS) entry which is preliminary data.</text>
</comment>
<dbReference type="PATRIC" id="fig|1393736.3.peg.3069"/>
<dbReference type="InterPro" id="IPR029060">
    <property type="entry name" value="PIN-like_dom_sf"/>
</dbReference>
<sequence>MKRIPGAKSCGFIDSNVVLYLLSQDVAHVCVRKLKMSWEEIAEFLDIVRSFCKIVPLTVEVYDRARFIAERYHLSFYDSCIVATAVIEGCRALYSEDMNHGQMLEDILVIKNPFSYA</sequence>
<feature type="domain" description="PIN" evidence="1">
    <location>
        <begin position="45"/>
        <end position="97"/>
    </location>
</feature>
<name>A0A022PG40_9GAMM</name>
<dbReference type="AlphaFoldDB" id="A0A022PG40"/>
<protein>
    <submittedName>
        <fullName evidence="2">Putative nucleic-acid-binding protein</fullName>
    </submittedName>
</protein>
<accession>A0A022PG40</accession>
<dbReference type="Pfam" id="PF01850">
    <property type="entry name" value="PIN"/>
    <property type="match status" value="1"/>
</dbReference>
<dbReference type="EMBL" id="JFGV01000046">
    <property type="protein sequence ID" value="EYU14489.1"/>
    <property type="molecule type" value="Genomic_DNA"/>
</dbReference>
<reference evidence="2 3" key="1">
    <citation type="submission" date="2014-03" db="EMBL/GenBank/DDBJ databases">
        <title>Draft Genome of Photorhabdus luminescens BA1, an Egyptian Isolate.</title>
        <authorList>
            <person name="Ghazal S."/>
            <person name="Hurst S.G.IV."/>
            <person name="Morris K."/>
            <person name="Thomas K."/>
            <person name="Tisa L.S."/>
        </authorList>
    </citation>
    <scope>NUCLEOTIDE SEQUENCE [LARGE SCALE GENOMIC DNA]</scope>
    <source>
        <strain evidence="2 3">BA1</strain>
    </source>
</reference>
<keyword evidence="3" id="KW-1185">Reference proteome</keyword>
<dbReference type="CDD" id="cd18692">
    <property type="entry name" value="PIN_VapC-like"/>
    <property type="match status" value="1"/>
</dbReference>
<organism evidence="2 3">
    <name type="scientific">Photorhabdus aegyptia</name>
    <dbReference type="NCBI Taxonomy" id="2805098"/>
    <lineage>
        <taxon>Bacteria</taxon>
        <taxon>Pseudomonadati</taxon>
        <taxon>Pseudomonadota</taxon>
        <taxon>Gammaproteobacteria</taxon>
        <taxon>Enterobacterales</taxon>
        <taxon>Morganellaceae</taxon>
        <taxon>Photorhabdus</taxon>
    </lineage>
</organism>
<evidence type="ECO:0000259" key="1">
    <source>
        <dbReference type="Pfam" id="PF01850"/>
    </source>
</evidence>
<dbReference type="InterPro" id="IPR002716">
    <property type="entry name" value="PIN_dom"/>
</dbReference>
<dbReference type="SUPFAM" id="SSF88723">
    <property type="entry name" value="PIN domain-like"/>
    <property type="match status" value="1"/>
</dbReference>
<proteinExistence type="predicted"/>
<gene>
    <name evidence="2" type="ORF">BA1DRAFT_02996</name>
</gene>
<dbReference type="Proteomes" id="UP000023464">
    <property type="component" value="Unassembled WGS sequence"/>
</dbReference>
<evidence type="ECO:0000313" key="3">
    <source>
        <dbReference type="Proteomes" id="UP000023464"/>
    </source>
</evidence>
<dbReference type="RefSeq" id="WP_036780474.1">
    <property type="nucleotide sequence ID" value="NZ_CAWLTM010000069.1"/>
</dbReference>
<dbReference type="Gene3D" id="3.40.50.1010">
    <property type="entry name" value="5'-nuclease"/>
    <property type="match status" value="1"/>
</dbReference>
<evidence type="ECO:0000313" key="2">
    <source>
        <dbReference type="EMBL" id="EYU14489.1"/>
    </source>
</evidence>